<reference evidence="8" key="1">
    <citation type="submission" date="2024-04" db="EMBL/GenBank/DDBJ databases">
        <title>Salinicola lusitanus LLJ914,a marine bacterium isolated from the Okinawa Trough.</title>
        <authorList>
            <person name="Li J."/>
        </authorList>
    </citation>
    <scope>NUCLEOTIDE SEQUENCE [LARGE SCALE GENOMIC DNA]</scope>
</reference>
<dbReference type="InterPro" id="IPR018957">
    <property type="entry name" value="Znf_C3HC4_RING-type"/>
</dbReference>
<dbReference type="GO" id="GO:0016567">
    <property type="term" value="P:protein ubiquitination"/>
    <property type="evidence" value="ECO:0007669"/>
    <property type="project" value="UniProtKB-UniRule"/>
</dbReference>
<keyword evidence="1 5" id="KW-0479">Metal-binding</keyword>
<dbReference type="SUPFAM" id="SSF57850">
    <property type="entry name" value="RING/U-box"/>
    <property type="match status" value="2"/>
</dbReference>
<feature type="domain" description="RING-type" evidence="6">
    <location>
        <begin position="551"/>
        <end position="590"/>
    </location>
</feature>
<comment type="similarity">
    <text evidence="5">Belongs to the Deltex family.</text>
</comment>
<gene>
    <name evidence="7" type="ORF">WMY93_011709</name>
</gene>
<comment type="subcellular location">
    <subcellularLocation>
        <location evidence="5">Cytoplasm</location>
    </subcellularLocation>
</comment>
<dbReference type="InterPro" id="IPR039398">
    <property type="entry name" value="Deltex_fam"/>
</dbReference>
<evidence type="ECO:0000259" key="6">
    <source>
        <dbReference type="PROSITE" id="PS50089"/>
    </source>
</evidence>
<keyword evidence="8" id="KW-1185">Reference proteome</keyword>
<dbReference type="GO" id="GO:0007219">
    <property type="term" value="P:Notch signaling pathway"/>
    <property type="evidence" value="ECO:0007669"/>
    <property type="project" value="InterPro"/>
</dbReference>
<dbReference type="PROSITE" id="PS00518">
    <property type="entry name" value="ZF_RING_1"/>
    <property type="match status" value="2"/>
</dbReference>
<dbReference type="Gene3D" id="3.30.40.10">
    <property type="entry name" value="Zinc/RING finger domain, C3HC4 (zinc finger)"/>
    <property type="match status" value="2"/>
</dbReference>
<comment type="catalytic activity">
    <reaction evidence="5">
        <text>S-ubiquitinyl-[E2 ubiquitin-conjugating enzyme]-L-cysteine + [acceptor protein]-L-lysine = [E2 ubiquitin-conjugating enzyme]-L-cysteine + N(6)-ubiquitinyl-[acceptor protein]-L-lysine.</text>
        <dbReference type="EC" id="2.3.2.27"/>
    </reaction>
</comment>
<dbReference type="SMART" id="SM00184">
    <property type="entry name" value="RING"/>
    <property type="match status" value="2"/>
</dbReference>
<comment type="caution">
    <text evidence="7">The sequence shown here is derived from an EMBL/GenBank/DDBJ whole genome shotgun (WGS) entry which is preliminary data.</text>
</comment>
<evidence type="ECO:0000256" key="1">
    <source>
        <dbReference type="ARBA" id="ARBA00022723"/>
    </source>
</evidence>
<protein>
    <recommendedName>
        <fullName evidence="5">E3 ubiquitin-protein ligase</fullName>
        <ecNumber evidence="5">2.3.2.27</ecNumber>
    </recommendedName>
</protein>
<sequence>MASEEVPMDFDLDFNLPQPKPDYSASIELKVSVWSSELTEPKKLQREISKTLMRWAHANFINGEFIATGMSEDGKTAVISVEPPEALQELLNLSGKHLTTKDEMTFSITPIKPEEQNQDHKKSEVAYSSLKQQKALSNNADVAELKVSVWSPEEFEPKKFQRDMSKTLQSWANKNSIKGIFTATEMSDDGKTAVISVKPAEVLHELLNISGRRLITKENKTFSLTPIQQEEQNQVDKKDSETYSSLKPKKEVNVSVNLKNEESSADDKPCLVALDPYWYIKKSYTDEIQLIEKENGVKINENVAVSFISERNDADPRKASDKFIQLVQSCSKDCSSLSIPFKNVGPEELKETLKMIQMTDHKCQITISPDQITIYGPQRYQIAISKSIQQRPIITPNLTVEERVDHQEKMLTSFYTKNSTAPTQSKLKLGTNIKDPLVTDGLPVVVHYWEIITNRHQQDLDRIKEKFNVSFREVGIAQGIKVIKVQNNKFNGNIQMESQAIRALLLLYQKVATSQFDFLENSLYNPFIETSSVKKPSSAEAKKDKDEEEKCPVCLDTFTNKKKLKCKHEFCEECLKQSVKSQGSICPVCKDVFGLVEKDQPDGSLRWRNSSYSVPAFEPRGTPWISYTPINRPERKSTFKNFIKTSSVKKPSRAEDKKNKDEDEKCPVCLDAFTNKKQLKCKHEFCEECLEQSVKSQGSICPLCKDVFGLVEGDQPKGT</sequence>
<keyword evidence="2 4" id="KW-0863">Zinc-finger</keyword>
<dbReference type="EMBL" id="JBBPFD010000008">
    <property type="protein sequence ID" value="KAK7915948.1"/>
    <property type="molecule type" value="Genomic_DNA"/>
</dbReference>
<dbReference type="GO" id="GO:0005737">
    <property type="term" value="C:cytoplasm"/>
    <property type="evidence" value="ECO:0007669"/>
    <property type="project" value="UniProtKB-SubCell"/>
</dbReference>
<keyword evidence="5" id="KW-0963">Cytoplasm</keyword>
<dbReference type="InterPro" id="IPR017907">
    <property type="entry name" value="Znf_RING_CS"/>
</dbReference>
<keyword evidence="3 5" id="KW-0862">Zinc</keyword>
<dbReference type="Pfam" id="PF00097">
    <property type="entry name" value="zf-C3HC4"/>
    <property type="match status" value="2"/>
</dbReference>
<dbReference type="InterPro" id="IPR013083">
    <property type="entry name" value="Znf_RING/FYVE/PHD"/>
</dbReference>
<evidence type="ECO:0000256" key="3">
    <source>
        <dbReference type="ARBA" id="ARBA00022833"/>
    </source>
</evidence>
<dbReference type="Proteomes" id="UP001460270">
    <property type="component" value="Unassembled WGS sequence"/>
</dbReference>
<proteinExistence type="inferred from homology"/>
<dbReference type="InterPro" id="IPR001841">
    <property type="entry name" value="Znf_RING"/>
</dbReference>
<evidence type="ECO:0000313" key="8">
    <source>
        <dbReference type="Proteomes" id="UP001460270"/>
    </source>
</evidence>
<dbReference type="PROSITE" id="PS50089">
    <property type="entry name" value="ZF_RING_2"/>
    <property type="match status" value="2"/>
</dbReference>
<dbReference type="GO" id="GO:0008270">
    <property type="term" value="F:zinc ion binding"/>
    <property type="evidence" value="ECO:0007669"/>
    <property type="project" value="UniProtKB-KW"/>
</dbReference>
<evidence type="ECO:0000256" key="2">
    <source>
        <dbReference type="ARBA" id="ARBA00022771"/>
    </source>
</evidence>
<accession>A0AAW0P9G3</accession>
<dbReference type="AlphaFoldDB" id="A0AAW0P9G3"/>
<keyword evidence="5" id="KW-0808">Transferase</keyword>
<evidence type="ECO:0000256" key="4">
    <source>
        <dbReference type="PROSITE-ProRule" id="PRU00175"/>
    </source>
</evidence>
<organism evidence="7 8">
    <name type="scientific">Mugilogobius chulae</name>
    <name type="common">yellowstripe goby</name>
    <dbReference type="NCBI Taxonomy" id="88201"/>
    <lineage>
        <taxon>Eukaryota</taxon>
        <taxon>Metazoa</taxon>
        <taxon>Chordata</taxon>
        <taxon>Craniata</taxon>
        <taxon>Vertebrata</taxon>
        <taxon>Euteleostomi</taxon>
        <taxon>Actinopterygii</taxon>
        <taxon>Neopterygii</taxon>
        <taxon>Teleostei</taxon>
        <taxon>Neoteleostei</taxon>
        <taxon>Acanthomorphata</taxon>
        <taxon>Gobiaria</taxon>
        <taxon>Gobiiformes</taxon>
        <taxon>Gobioidei</taxon>
        <taxon>Gobiidae</taxon>
        <taxon>Gobionellinae</taxon>
        <taxon>Mugilogobius</taxon>
    </lineage>
</organism>
<dbReference type="PANTHER" id="PTHR12622">
    <property type="entry name" value="DELTEX-RELATED"/>
    <property type="match status" value="1"/>
</dbReference>
<name>A0AAW0P9G3_9GOBI</name>
<dbReference type="GO" id="GO:0061630">
    <property type="term" value="F:ubiquitin protein ligase activity"/>
    <property type="evidence" value="ECO:0007669"/>
    <property type="project" value="UniProtKB-UniRule"/>
</dbReference>
<evidence type="ECO:0000313" key="7">
    <source>
        <dbReference type="EMBL" id="KAK7915948.1"/>
    </source>
</evidence>
<feature type="domain" description="RING-type" evidence="6">
    <location>
        <begin position="666"/>
        <end position="705"/>
    </location>
</feature>
<comment type="pathway">
    <text evidence="5">Protein modification; protein ubiquitination.</text>
</comment>
<evidence type="ECO:0000256" key="5">
    <source>
        <dbReference type="RuleBase" id="RU367105"/>
    </source>
</evidence>
<dbReference type="EC" id="2.3.2.27" evidence="5"/>